<keyword evidence="5" id="KW-0805">Transcription regulation</keyword>
<keyword evidence="3 9" id="KW-0863">Zinc-finger</keyword>
<dbReference type="SUPFAM" id="SSF53098">
    <property type="entry name" value="Ribonuclease H-like"/>
    <property type="match status" value="1"/>
</dbReference>
<name>A0A1V9Z8N0_ACHHY</name>
<gene>
    <name evidence="11" type="ORF">ACHHYP_01420</name>
</gene>
<accession>A0A1V9Z8N0</accession>
<evidence type="ECO:0000256" key="9">
    <source>
        <dbReference type="PROSITE-ProRule" id="PRU00027"/>
    </source>
</evidence>
<organism evidence="11 12">
    <name type="scientific">Achlya hypogyna</name>
    <name type="common">Oomycete</name>
    <name type="synonym">Protoachlya hypogyna</name>
    <dbReference type="NCBI Taxonomy" id="1202772"/>
    <lineage>
        <taxon>Eukaryota</taxon>
        <taxon>Sar</taxon>
        <taxon>Stramenopiles</taxon>
        <taxon>Oomycota</taxon>
        <taxon>Saprolegniomycetes</taxon>
        <taxon>Saprolegniales</taxon>
        <taxon>Achlyaceae</taxon>
        <taxon>Achlya</taxon>
    </lineage>
</organism>
<evidence type="ECO:0000256" key="8">
    <source>
        <dbReference type="ARBA" id="ARBA00023242"/>
    </source>
</evidence>
<evidence type="ECO:0000256" key="6">
    <source>
        <dbReference type="ARBA" id="ARBA00023125"/>
    </source>
</evidence>
<dbReference type="GO" id="GO:0008270">
    <property type="term" value="F:zinc ion binding"/>
    <property type="evidence" value="ECO:0007669"/>
    <property type="project" value="UniProtKB-KW"/>
</dbReference>
<feature type="domain" description="BED-type" evidence="10">
    <location>
        <begin position="3"/>
        <end position="52"/>
    </location>
</feature>
<dbReference type="InterPro" id="IPR003656">
    <property type="entry name" value="Znf_BED"/>
</dbReference>
<keyword evidence="6" id="KW-0238">DNA-binding</keyword>
<dbReference type="Pfam" id="PF04937">
    <property type="entry name" value="DUF659"/>
    <property type="match status" value="1"/>
</dbReference>
<dbReference type="InterPro" id="IPR052035">
    <property type="entry name" value="ZnF_BED_domain_contain"/>
</dbReference>
<dbReference type="Pfam" id="PF02892">
    <property type="entry name" value="zf-BED"/>
    <property type="match status" value="1"/>
</dbReference>
<dbReference type="Proteomes" id="UP000243579">
    <property type="component" value="Unassembled WGS sequence"/>
</dbReference>
<reference evidence="11 12" key="1">
    <citation type="journal article" date="2014" name="Genome Biol. Evol.">
        <title>The secreted proteins of Achlya hypogyna and Thraustotheca clavata identify the ancestral oomycete secretome and reveal gene acquisitions by horizontal gene transfer.</title>
        <authorList>
            <person name="Misner I."/>
            <person name="Blouin N."/>
            <person name="Leonard G."/>
            <person name="Richards T.A."/>
            <person name="Lane C.E."/>
        </authorList>
    </citation>
    <scope>NUCLEOTIDE SEQUENCE [LARGE SCALE GENOMIC DNA]</scope>
    <source>
        <strain evidence="11 12">ATCC 48635</strain>
    </source>
</reference>
<dbReference type="GO" id="GO:0005634">
    <property type="term" value="C:nucleus"/>
    <property type="evidence" value="ECO:0007669"/>
    <property type="project" value="UniProtKB-SubCell"/>
</dbReference>
<comment type="subcellular location">
    <subcellularLocation>
        <location evidence="1">Nucleus</location>
    </subcellularLocation>
</comment>
<dbReference type="InterPro" id="IPR007021">
    <property type="entry name" value="DUF659"/>
</dbReference>
<protein>
    <recommendedName>
        <fullName evidence="10">BED-type domain-containing protein</fullName>
    </recommendedName>
</protein>
<dbReference type="AlphaFoldDB" id="A0A1V9Z8N0"/>
<evidence type="ECO:0000259" key="10">
    <source>
        <dbReference type="PROSITE" id="PS50808"/>
    </source>
</evidence>
<evidence type="ECO:0000256" key="7">
    <source>
        <dbReference type="ARBA" id="ARBA00023163"/>
    </source>
</evidence>
<keyword evidence="8" id="KW-0539">Nucleus</keyword>
<evidence type="ECO:0000256" key="1">
    <source>
        <dbReference type="ARBA" id="ARBA00004123"/>
    </source>
</evidence>
<dbReference type="PANTHER" id="PTHR46481">
    <property type="entry name" value="ZINC FINGER BED DOMAIN-CONTAINING PROTEIN 4"/>
    <property type="match status" value="1"/>
</dbReference>
<dbReference type="PANTHER" id="PTHR46481:SF10">
    <property type="entry name" value="ZINC FINGER BED DOMAIN-CONTAINING PROTEIN 39"/>
    <property type="match status" value="1"/>
</dbReference>
<evidence type="ECO:0000256" key="3">
    <source>
        <dbReference type="ARBA" id="ARBA00022771"/>
    </source>
</evidence>
<dbReference type="InterPro" id="IPR008906">
    <property type="entry name" value="HATC_C_dom"/>
</dbReference>
<keyword evidence="4" id="KW-0862">Zinc</keyword>
<dbReference type="InterPro" id="IPR012337">
    <property type="entry name" value="RNaseH-like_sf"/>
</dbReference>
<dbReference type="GO" id="GO:0046983">
    <property type="term" value="F:protein dimerization activity"/>
    <property type="evidence" value="ECO:0007669"/>
    <property type="project" value="InterPro"/>
</dbReference>
<dbReference type="GO" id="GO:0003677">
    <property type="term" value="F:DNA binding"/>
    <property type="evidence" value="ECO:0007669"/>
    <property type="project" value="UniProtKB-KW"/>
</dbReference>
<evidence type="ECO:0000313" key="12">
    <source>
        <dbReference type="Proteomes" id="UP000243579"/>
    </source>
</evidence>
<comment type="caution">
    <text evidence="11">The sequence shown here is derived from an EMBL/GenBank/DDBJ whole genome shotgun (WGS) entry which is preliminary data.</text>
</comment>
<dbReference type="Pfam" id="PF05699">
    <property type="entry name" value="Dimer_Tnp_hAT"/>
    <property type="match status" value="1"/>
</dbReference>
<dbReference type="OrthoDB" id="4951847at2759"/>
<evidence type="ECO:0000256" key="2">
    <source>
        <dbReference type="ARBA" id="ARBA00022723"/>
    </source>
</evidence>
<keyword evidence="12" id="KW-1185">Reference proteome</keyword>
<dbReference type="STRING" id="1202772.A0A1V9Z8N0"/>
<evidence type="ECO:0000256" key="4">
    <source>
        <dbReference type="ARBA" id="ARBA00022833"/>
    </source>
</evidence>
<proteinExistence type="predicted"/>
<sequence>MPRPASNIWIHFRRDEVGKRAICKYCHHNMVGLVTRMRHHLAKRCTDVPPSIRADVIAGDEAIGAAKAQSAALSLAATDALGLHNLGNISQYKPAMTKREASLLETTKTAKKPRKALPPATNPVLERHDMQSYLTKAIFGAGLPVSVVDHPCFTGLMKRMYPLYTSPGTAVLATALLDNEFHAMQAQVRADVAETPFLCLGVESWSFLRNRSVISYSVHSPTPAIYAIENTLEAPHVPMMLLEHMEATINSIGMEKVATLVADTSINMKQACDMLQAKYPHLTILPSCSHAMDGLVAEVLTIPAFQPFLHVCSTVASFITSNHVPRASFARVATEMHMETFGLVASGSDPASVLACVWSVEKHRHVFEMLLGEDLGALDGLEESVKEKLLTMSWWTQLGQFKSLLAPFVDVLAVFEDDYPTLSTFYHAFTLLWTHLQTHPSVPMDVTRVVNKHWQAMRHPAMYTAYLLDPRFSPSSLGNDETNEAFAFLKQLTSPALFSSLISELNRYSGRVGVFSDDAVWASAKECSPLHWWKGFIGSSCPHLQVVAIRVLCFPASSGITHEKRVALEKIHQQNRHLLTEDQACKAAFVYLNSNVGAKPVDTIFL</sequence>
<evidence type="ECO:0000256" key="5">
    <source>
        <dbReference type="ARBA" id="ARBA00023015"/>
    </source>
</evidence>
<dbReference type="PROSITE" id="PS50808">
    <property type="entry name" value="ZF_BED"/>
    <property type="match status" value="1"/>
</dbReference>
<keyword evidence="7" id="KW-0804">Transcription</keyword>
<keyword evidence="2" id="KW-0479">Metal-binding</keyword>
<dbReference type="EMBL" id="JNBR01000366">
    <property type="protein sequence ID" value="OQR94356.1"/>
    <property type="molecule type" value="Genomic_DNA"/>
</dbReference>
<evidence type="ECO:0000313" key="11">
    <source>
        <dbReference type="EMBL" id="OQR94356.1"/>
    </source>
</evidence>